<dbReference type="GeneTree" id="ENSGT00940000157626"/>
<keyword evidence="4" id="KW-1185">Reference proteome</keyword>
<dbReference type="AlphaFoldDB" id="A0A8C7BLM2"/>
<dbReference type="Ensembl" id="ENSNVIT00000028685.1">
    <property type="protein sequence ID" value="ENSNVIP00000024720.1"/>
    <property type="gene ID" value="ENSNVIG00000019156.1"/>
</dbReference>
<evidence type="ECO:0000313" key="4">
    <source>
        <dbReference type="Proteomes" id="UP000694425"/>
    </source>
</evidence>
<keyword evidence="2" id="KW-1133">Transmembrane helix</keyword>
<keyword evidence="2" id="KW-0472">Membrane</keyword>
<accession>A0A8C7BLM2</accession>
<evidence type="ECO:0000256" key="1">
    <source>
        <dbReference type="SAM" id="MobiDB-lite"/>
    </source>
</evidence>
<evidence type="ECO:0000313" key="3">
    <source>
        <dbReference type="Ensembl" id="ENSNVIP00000024720.1"/>
    </source>
</evidence>
<reference evidence="3" key="1">
    <citation type="submission" date="2025-08" db="UniProtKB">
        <authorList>
            <consortium name="Ensembl"/>
        </authorList>
    </citation>
    <scope>IDENTIFICATION</scope>
</reference>
<dbReference type="Proteomes" id="UP000694425">
    <property type="component" value="Unplaced"/>
</dbReference>
<evidence type="ECO:0000256" key="2">
    <source>
        <dbReference type="SAM" id="Phobius"/>
    </source>
</evidence>
<proteinExistence type="predicted"/>
<feature type="region of interest" description="Disordered" evidence="1">
    <location>
        <begin position="114"/>
        <end position="134"/>
    </location>
</feature>
<feature type="transmembrane region" description="Helical" evidence="2">
    <location>
        <begin position="158"/>
        <end position="176"/>
    </location>
</feature>
<sequence length="194" mass="21795">MGAGRLGVPMERHGRAADTSASSAGEPAPEGHDGRRRELLRRRASSASEPPVGASASAEGVRRSRPGSYSGAPSVSRQRVESLRKKRQRKCPEFFFFFLKILFIYLRERDSEREHERGEGQRAKQTPHEAGSPMWDSIPELQDHALSRRQWSNQLRHPGVPILGILVVLIIILFCYTCSLEHCDSQICSHPRLT</sequence>
<reference evidence="3" key="2">
    <citation type="submission" date="2025-09" db="UniProtKB">
        <authorList>
            <consortium name="Ensembl"/>
        </authorList>
    </citation>
    <scope>IDENTIFICATION</scope>
</reference>
<feature type="region of interest" description="Disordered" evidence="1">
    <location>
        <begin position="1"/>
        <end position="80"/>
    </location>
</feature>
<organism evidence="3 4">
    <name type="scientific">Neovison vison</name>
    <name type="common">American mink</name>
    <name type="synonym">Mustela vison</name>
    <dbReference type="NCBI Taxonomy" id="452646"/>
    <lineage>
        <taxon>Eukaryota</taxon>
        <taxon>Metazoa</taxon>
        <taxon>Chordata</taxon>
        <taxon>Craniata</taxon>
        <taxon>Vertebrata</taxon>
        <taxon>Euteleostomi</taxon>
        <taxon>Mammalia</taxon>
        <taxon>Eutheria</taxon>
        <taxon>Laurasiatheria</taxon>
        <taxon>Carnivora</taxon>
        <taxon>Caniformia</taxon>
        <taxon>Musteloidea</taxon>
        <taxon>Mustelidae</taxon>
        <taxon>Mustelinae</taxon>
        <taxon>Neogale</taxon>
    </lineage>
</organism>
<keyword evidence="2" id="KW-0812">Transmembrane</keyword>
<protein>
    <submittedName>
        <fullName evidence="3">Uncharacterized protein</fullName>
    </submittedName>
</protein>
<name>A0A8C7BLM2_NEOVI</name>